<dbReference type="EMBL" id="QVEV01000016">
    <property type="protein sequence ID" value="RGC15027.1"/>
    <property type="molecule type" value="Genomic_DNA"/>
</dbReference>
<name>A0A3E2VV85_CLOIN</name>
<dbReference type="Proteomes" id="UP000260025">
    <property type="component" value="Unassembled WGS sequence"/>
</dbReference>
<evidence type="ECO:0000313" key="2">
    <source>
        <dbReference type="Proteomes" id="UP000260025"/>
    </source>
</evidence>
<evidence type="ECO:0000313" key="1">
    <source>
        <dbReference type="EMBL" id="RGC15027.1"/>
    </source>
</evidence>
<proteinExistence type="predicted"/>
<dbReference type="NCBIfam" id="TIGR01784">
    <property type="entry name" value="T_den_put_tspse"/>
    <property type="match status" value="1"/>
</dbReference>
<sequence length="318" mass="37575">MKIEEVEERLNYDNDIFFKFALGTEDEDAAFIRNTIIERVTGIHPKESTVLNPNLDPVILKKKKMVLDIRVKDSEGREYGIEMQTTYSKKSELKRFELYGARMLSNQLDNGEKYYELLPVYQIIFLDSYAEHTRKLIDAYQMRNEEGEVESKRSLMRRIYIYLPEINAIVKRKGFEKLNDFEQLCYLFKNNDEDGILKTEERLVKKVMEKYRKFHDAEDLWSIAMATQIQEQREKNAILDSYEDGVEQGIKQGIKQGVEQGQEEGVRMLLRRQMESKYHEDCSAWLCSLTMEQLDLVSNLLFTCDTLQELKNQLTIHK</sequence>
<dbReference type="OrthoDB" id="1654265at2"/>
<accession>A0A3E2VV85</accession>
<reference evidence="1 2" key="1">
    <citation type="submission" date="2018-08" db="EMBL/GenBank/DDBJ databases">
        <title>A genome reference for cultivated species of the human gut microbiota.</title>
        <authorList>
            <person name="Zou Y."/>
            <person name="Xue W."/>
            <person name="Luo G."/>
        </authorList>
    </citation>
    <scope>NUCLEOTIDE SEQUENCE [LARGE SCALE GENOMIC DNA]</scope>
    <source>
        <strain evidence="1 2">OF01-2LB</strain>
    </source>
</reference>
<dbReference type="Pfam" id="PF12784">
    <property type="entry name" value="PDDEXK_2"/>
    <property type="match status" value="1"/>
</dbReference>
<organism evidence="1 2">
    <name type="scientific">Clostridium innocuum</name>
    <dbReference type="NCBI Taxonomy" id="1522"/>
    <lineage>
        <taxon>Bacteria</taxon>
        <taxon>Bacillati</taxon>
        <taxon>Bacillota</taxon>
        <taxon>Clostridia</taxon>
        <taxon>Eubacteriales</taxon>
        <taxon>Clostridiaceae</taxon>
        <taxon>Clostridium</taxon>
    </lineage>
</organism>
<dbReference type="InterPro" id="IPR010106">
    <property type="entry name" value="RpnA"/>
</dbReference>
<comment type="caution">
    <text evidence="1">The sequence shown here is derived from an EMBL/GenBank/DDBJ whole genome shotgun (WGS) entry which is preliminary data.</text>
</comment>
<protein>
    <submittedName>
        <fullName evidence="1">Rpn family recombination-promoting nuclease/putative transposase</fullName>
    </submittedName>
</protein>
<gene>
    <name evidence="1" type="ORF">DXA38_12050</name>
</gene>
<dbReference type="PANTHER" id="PTHR41317">
    <property type="entry name" value="PD-(D_E)XK NUCLEASE FAMILY TRANSPOSASE"/>
    <property type="match status" value="1"/>
</dbReference>
<dbReference type="AlphaFoldDB" id="A0A3E2VV85"/>
<dbReference type="PANTHER" id="PTHR41317:SF1">
    <property type="entry name" value="PD-(D_E)XK NUCLEASE FAMILY TRANSPOSASE"/>
    <property type="match status" value="1"/>
</dbReference>